<organism evidence="1 2">
    <name type="scientific">Phlebia brevispora</name>
    <dbReference type="NCBI Taxonomy" id="194682"/>
    <lineage>
        <taxon>Eukaryota</taxon>
        <taxon>Fungi</taxon>
        <taxon>Dikarya</taxon>
        <taxon>Basidiomycota</taxon>
        <taxon>Agaricomycotina</taxon>
        <taxon>Agaricomycetes</taxon>
        <taxon>Polyporales</taxon>
        <taxon>Meruliaceae</taxon>
        <taxon>Phlebia</taxon>
    </lineage>
</organism>
<evidence type="ECO:0000313" key="2">
    <source>
        <dbReference type="Proteomes" id="UP001148662"/>
    </source>
</evidence>
<reference evidence="1" key="1">
    <citation type="submission" date="2022-07" db="EMBL/GenBank/DDBJ databases">
        <title>Genome Sequence of Phlebia brevispora.</title>
        <authorList>
            <person name="Buettner E."/>
        </authorList>
    </citation>
    <scope>NUCLEOTIDE SEQUENCE</scope>
    <source>
        <strain evidence="1">MPL23</strain>
    </source>
</reference>
<sequence>MSTASPTAFLVWAILAVLVRMLLLGPHLLLLAAFASYATGDLLPTHSWMMSRLTFKCLHWSSGRQPGAFKRIMTYSYLGSVPLFTVYSVALTVIKFKEGFIMTPDMQIIPKPLDLYSPPNRHWIIPLDFVFSFAWALELVTHLEELAFWLYLLHQNPQKEDWFHSWEYRLWYLGSMFAILGMPLTALVARKNVDTCDAWIFLVGSSGSTSTTLCFLYVLWRFPRFIRHVKAEGADPSVVVRLATFYQLNLVRVVFRFLFTLPLFILAIDGIAGRTHPINHNLFWTGEARQLPR</sequence>
<protein>
    <submittedName>
        <fullName evidence="1">Uncharacterized protein</fullName>
    </submittedName>
</protein>
<name>A0ACC1SHP3_9APHY</name>
<evidence type="ECO:0000313" key="1">
    <source>
        <dbReference type="EMBL" id="KAJ3539814.1"/>
    </source>
</evidence>
<comment type="caution">
    <text evidence="1">The sequence shown here is derived from an EMBL/GenBank/DDBJ whole genome shotgun (WGS) entry which is preliminary data.</text>
</comment>
<dbReference type="Proteomes" id="UP001148662">
    <property type="component" value="Unassembled WGS sequence"/>
</dbReference>
<keyword evidence="2" id="KW-1185">Reference proteome</keyword>
<accession>A0ACC1SHP3</accession>
<gene>
    <name evidence="1" type="ORF">NM688_g6314</name>
</gene>
<proteinExistence type="predicted"/>
<dbReference type="EMBL" id="JANHOG010001281">
    <property type="protein sequence ID" value="KAJ3539814.1"/>
    <property type="molecule type" value="Genomic_DNA"/>
</dbReference>